<evidence type="ECO:0000313" key="2">
    <source>
        <dbReference type="Proteomes" id="UP000823046"/>
    </source>
</evidence>
<protein>
    <submittedName>
        <fullName evidence="1">Uncharacterized protein</fullName>
    </submittedName>
</protein>
<dbReference type="Proteomes" id="UP000823046">
    <property type="component" value="Unassembled WGS sequence"/>
</dbReference>
<dbReference type="EMBL" id="JADAQX010001083">
    <property type="protein sequence ID" value="KAF8818371.1"/>
    <property type="molecule type" value="Genomic_DNA"/>
</dbReference>
<reference evidence="1 2" key="1">
    <citation type="journal article" date="2020" name="bioRxiv">
        <title>Metabolic contributions of an alphaproteobacterial endosymbiont in the apicomplexan Cardiosporidium cionae.</title>
        <authorList>
            <person name="Hunter E.S."/>
            <person name="Paight C.J."/>
            <person name="Lane C.E."/>
        </authorList>
    </citation>
    <scope>NUCLEOTIDE SEQUENCE [LARGE SCALE GENOMIC DNA]</scope>
    <source>
        <strain evidence="1">ESH_2018</strain>
    </source>
</reference>
<proteinExistence type="predicted"/>
<comment type="caution">
    <text evidence="1">The sequence shown here is derived from an EMBL/GenBank/DDBJ whole genome shotgun (WGS) entry which is preliminary data.</text>
</comment>
<organism evidence="1 2">
    <name type="scientific">Cardiosporidium cionae</name>
    <dbReference type="NCBI Taxonomy" id="476202"/>
    <lineage>
        <taxon>Eukaryota</taxon>
        <taxon>Sar</taxon>
        <taxon>Alveolata</taxon>
        <taxon>Apicomplexa</taxon>
        <taxon>Aconoidasida</taxon>
        <taxon>Nephromycida</taxon>
        <taxon>Cardiosporidium</taxon>
    </lineage>
</organism>
<sequence length="60" mass="6737">MLLPYEILLEALPTRLQFLPVLPGVSTNFDIVLRSSRRDSRIFRRCAGDSEAVAMTCIAL</sequence>
<name>A0ABQ7J4U8_9APIC</name>
<keyword evidence="2" id="KW-1185">Reference proteome</keyword>
<gene>
    <name evidence="1" type="ORF">IE077_002108</name>
</gene>
<accession>A0ABQ7J4U8</accession>
<evidence type="ECO:0000313" key="1">
    <source>
        <dbReference type="EMBL" id="KAF8818371.1"/>
    </source>
</evidence>